<dbReference type="Pfam" id="PF00534">
    <property type="entry name" value="Glycos_transf_1"/>
    <property type="match status" value="1"/>
</dbReference>
<reference evidence="5 6" key="1">
    <citation type="submission" date="2018-01" db="EMBL/GenBank/DDBJ databases">
        <title>Draft genome sequence of Jiangella sp. GTF31.</title>
        <authorList>
            <person name="Sahin N."/>
            <person name="Ay H."/>
            <person name="Saygin H."/>
        </authorList>
    </citation>
    <scope>NUCLEOTIDE SEQUENCE [LARGE SCALE GENOMIC DNA]</scope>
    <source>
        <strain evidence="5 6">GTF31</strain>
    </source>
</reference>
<dbReference type="InterPro" id="IPR028098">
    <property type="entry name" value="Glyco_trans_4-like_N"/>
</dbReference>
<evidence type="ECO:0000259" key="3">
    <source>
        <dbReference type="Pfam" id="PF00534"/>
    </source>
</evidence>
<dbReference type="InterPro" id="IPR050194">
    <property type="entry name" value="Glycosyltransferase_grp1"/>
</dbReference>
<evidence type="ECO:0000313" key="6">
    <source>
        <dbReference type="Proteomes" id="UP000248764"/>
    </source>
</evidence>
<dbReference type="GO" id="GO:0016757">
    <property type="term" value="F:glycosyltransferase activity"/>
    <property type="evidence" value="ECO:0007669"/>
    <property type="project" value="UniProtKB-KW"/>
</dbReference>
<dbReference type="EMBL" id="POTW01000005">
    <property type="protein sequence ID" value="PZF85955.1"/>
    <property type="molecule type" value="Genomic_DNA"/>
</dbReference>
<protein>
    <submittedName>
        <fullName evidence="5">Glycosyltransferase</fullName>
    </submittedName>
</protein>
<keyword evidence="2 5" id="KW-0808">Transferase</keyword>
<dbReference type="RefSeq" id="WP_111253277.1">
    <property type="nucleotide sequence ID" value="NZ_POTW01000005.1"/>
</dbReference>
<keyword evidence="1" id="KW-0328">Glycosyltransferase</keyword>
<evidence type="ECO:0000256" key="2">
    <source>
        <dbReference type="ARBA" id="ARBA00022679"/>
    </source>
</evidence>
<dbReference type="CDD" id="cd03801">
    <property type="entry name" value="GT4_PimA-like"/>
    <property type="match status" value="1"/>
</dbReference>
<organism evidence="5 6">
    <name type="scientific">Jiangella anatolica</name>
    <dbReference type="NCBI Taxonomy" id="2670374"/>
    <lineage>
        <taxon>Bacteria</taxon>
        <taxon>Bacillati</taxon>
        <taxon>Actinomycetota</taxon>
        <taxon>Actinomycetes</taxon>
        <taxon>Jiangellales</taxon>
        <taxon>Jiangellaceae</taxon>
        <taxon>Jiangella</taxon>
    </lineage>
</organism>
<dbReference type="PANTHER" id="PTHR45947">
    <property type="entry name" value="SULFOQUINOVOSYL TRANSFERASE SQD2"/>
    <property type="match status" value="1"/>
</dbReference>
<dbReference type="AlphaFoldDB" id="A0A2W2BFI8"/>
<comment type="caution">
    <text evidence="5">The sequence shown here is derived from an EMBL/GenBank/DDBJ whole genome shotgun (WGS) entry which is preliminary data.</text>
</comment>
<dbReference type="InterPro" id="IPR001296">
    <property type="entry name" value="Glyco_trans_1"/>
</dbReference>
<feature type="domain" description="Glycosyl transferase family 1" evidence="3">
    <location>
        <begin position="183"/>
        <end position="338"/>
    </location>
</feature>
<dbReference type="Gene3D" id="3.40.50.2000">
    <property type="entry name" value="Glycogen Phosphorylase B"/>
    <property type="match status" value="2"/>
</dbReference>
<dbReference type="GO" id="GO:1901137">
    <property type="term" value="P:carbohydrate derivative biosynthetic process"/>
    <property type="evidence" value="ECO:0007669"/>
    <property type="project" value="UniProtKB-ARBA"/>
</dbReference>
<name>A0A2W2BFI8_9ACTN</name>
<dbReference type="PANTHER" id="PTHR45947:SF3">
    <property type="entry name" value="SULFOQUINOVOSYL TRANSFERASE SQD2"/>
    <property type="match status" value="1"/>
</dbReference>
<evidence type="ECO:0000313" key="5">
    <source>
        <dbReference type="EMBL" id="PZF85955.1"/>
    </source>
</evidence>
<dbReference type="SUPFAM" id="SSF53756">
    <property type="entry name" value="UDP-Glycosyltransferase/glycogen phosphorylase"/>
    <property type="match status" value="1"/>
</dbReference>
<dbReference type="Pfam" id="PF13579">
    <property type="entry name" value="Glyco_trans_4_4"/>
    <property type="match status" value="1"/>
</dbReference>
<accession>A0A2W2BFI8</accession>
<proteinExistence type="predicted"/>
<gene>
    <name evidence="5" type="ORF">C1I92_03520</name>
</gene>
<feature type="domain" description="Glycosyltransferase subfamily 4-like N-terminal" evidence="4">
    <location>
        <begin position="12"/>
        <end position="165"/>
    </location>
</feature>
<evidence type="ECO:0000259" key="4">
    <source>
        <dbReference type="Pfam" id="PF13579"/>
    </source>
</evidence>
<keyword evidence="6" id="KW-1185">Reference proteome</keyword>
<evidence type="ECO:0000256" key="1">
    <source>
        <dbReference type="ARBA" id="ARBA00022676"/>
    </source>
</evidence>
<sequence length="363" mass="38119">MRLTIVVGMTAGGVGMHVRSLVERLGGLGIEVGVAGPQETQDRFDFVGAGARFAPVRIGSAPNPPADLAAVLALRRAFRATDVVHAHGFRAAALSGLALGRRRDGRVPLLATWHNAVLVTGPKRVLIGQLEKLAARRADVTLGVSSDLVARARELGAADVRLAPVAAPRVQPAERDAAAVRAELGAGDRPLLLAVNRLAEQKGLDVLLAAAARWRDREPQPLVVVAGDGPLEDELNADIARDDLPVRLLGRRSDVPDLLAAADLYVLTSVWEGRPLVIQEAMQVGLAVVTTAAGGVPELVGDGAKVVPVGDVQAVADAVDTLLDDPRARAELGERGRRTAADWPDEDDNARLVADLCRDLAGH</sequence>
<dbReference type="Proteomes" id="UP000248764">
    <property type="component" value="Unassembled WGS sequence"/>
</dbReference>